<dbReference type="AlphaFoldDB" id="A0A7V3ZVN7"/>
<comment type="caution">
    <text evidence="1">The sequence shown here is derived from an EMBL/GenBank/DDBJ whole genome shotgun (WGS) entry which is preliminary data.</text>
</comment>
<evidence type="ECO:0000313" key="1">
    <source>
        <dbReference type="EMBL" id="HGK64046.1"/>
    </source>
</evidence>
<protein>
    <submittedName>
        <fullName evidence="1">Uncharacterized protein</fullName>
    </submittedName>
</protein>
<reference evidence="1" key="1">
    <citation type="journal article" date="2020" name="mSystems">
        <title>Genome- and Community-Level Interaction Insights into Carbon Utilization and Element Cycling Functions of Hydrothermarchaeota in Hydrothermal Sediment.</title>
        <authorList>
            <person name="Zhou Z."/>
            <person name="Liu Y."/>
            <person name="Xu W."/>
            <person name="Pan J."/>
            <person name="Luo Z.H."/>
            <person name="Li M."/>
        </authorList>
    </citation>
    <scope>NUCLEOTIDE SEQUENCE [LARGE SCALE GENOMIC DNA]</scope>
    <source>
        <strain evidence="1">SpSt-697</strain>
    </source>
</reference>
<name>A0A7V3ZVN7_UNCW3</name>
<gene>
    <name evidence="1" type="ORF">ENU74_05605</name>
</gene>
<proteinExistence type="predicted"/>
<organism evidence="1">
    <name type="scientific">candidate division WOR-3 bacterium</name>
    <dbReference type="NCBI Taxonomy" id="2052148"/>
    <lineage>
        <taxon>Bacteria</taxon>
        <taxon>Bacteria division WOR-3</taxon>
    </lineage>
</organism>
<accession>A0A7V3ZVN7</accession>
<dbReference type="EMBL" id="DTDR01000133">
    <property type="protein sequence ID" value="HGK64046.1"/>
    <property type="molecule type" value="Genomic_DNA"/>
</dbReference>
<sequence>MVGRFQVMAVLQAARAYLLGLPLESAKSWGLNRAIFYAAAKKGFLKMRAKPQKPPAFKIALPKEKLEAVKKSFRIFHLGDEMAYAVEIDGKLYFTIGDEVQKEEDFEKQVERRFGKNFQKAFDEAIAILKKYDKGILSSQRYFYETVYKPRRDELAKKWSELAKE</sequence>